<dbReference type="Proteomes" id="UP000646745">
    <property type="component" value="Unassembled WGS sequence"/>
</dbReference>
<dbReference type="RefSeq" id="WP_189443425.1">
    <property type="nucleotide sequence ID" value="NZ_BMZI01000002.1"/>
</dbReference>
<protein>
    <submittedName>
        <fullName evidence="1">Uncharacterized protein</fullName>
    </submittedName>
</protein>
<proteinExistence type="predicted"/>
<keyword evidence="2" id="KW-1185">Reference proteome</keyword>
<accession>A0ABQ3DSE7</accession>
<evidence type="ECO:0000313" key="1">
    <source>
        <dbReference type="EMBL" id="GHB12922.1"/>
    </source>
</evidence>
<name>A0ABQ3DSE7_9GAMM</name>
<organism evidence="1 2">
    <name type="scientific">Salinicola rhizosphaerae</name>
    <dbReference type="NCBI Taxonomy" id="1443141"/>
    <lineage>
        <taxon>Bacteria</taxon>
        <taxon>Pseudomonadati</taxon>
        <taxon>Pseudomonadota</taxon>
        <taxon>Gammaproteobacteria</taxon>
        <taxon>Oceanospirillales</taxon>
        <taxon>Halomonadaceae</taxon>
        <taxon>Salinicola</taxon>
    </lineage>
</organism>
<comment type="caution">
    <text evidence="1">The sequence shown here is derived from an EMBL/GenBank/DDBJ whole genome shotgun (WGS) entry which is preliminary data.</text>
</comment>
<sequence length="102" mass="11827">MREIILYVNKKGNFIEETMKQLAEQKIGFVIDGNIYVWRGDRHGIVGKLKPLKNYDNLMDYDSACRTVLSIYSVVNCVEFKIEEEVFSRFNKGDNKKNGGSR</sequence>
<gene>
    <name evidence="1" type="ORF">GCM10009038_08700</name>
</gene>
<reference evidence="2" key="1">
    <citation type="journal article" date="2019" name="Int. J. Syst. Evol. Microbiol.">
        <title>The Global Catalogue of Microorganisms (GCM) 10K type strain sequencing project: providing services to taxonomists for standard genome sequencing and annotation.</title>
        <authorList>
            <consortium name="The Broad Institute Genomics Platform"/>
            <consortium name="The Broad Institute Genome Sequencing Center for Infectious Disease"/>
            <person name="Wu L."/>
            <person name="Ma J."/>
        </authorList>
    </citation>
    <scope>NUCLEOTIDE SEQUENCE [LARGE SCALE GENOMIC DNA]</scope>
    <source>
        <strain evidence="2">KCTC 32998</strain>
    </source>
</reference>
<evidence type="ECO:0000313" key="2">
    <source>
        <dbReference type="Proteomes" id="UP000646745"/>
    </source>
</evidence>
<dbReference type="EMBL" id="BMZI01000002">
    <property type="protein sequence ID" value="GHB12922.1"/>
    <property type="molecule type" value="Genomic_DNA"/>
</dbReference>